<organism evidence="2 3">
    <name type="scientific">Strongyloides venezuelensis</name>
    <name type="common">Threadworm</name>
    <dbReference type="NCBI Taxonomy" id="75913"/>
    <lineage>
        <taxon>Eukaryota</taxon>
        <taxon>Metazoa</taxon>
        <taxon>Ecdysozoa</taxon>
        <taxon>Nematoda</taxon>
        <taxon>Chromadorea</taxon>
        <taxon>Rhabditida</taxon>
        <taxon>Tylenchina</taxon>
        <taxon>Panagrolaimomorpha</taxon>
        <taxon>Strongyloidoidea</taxon>
        <taxon>Strongyloididae</taxon>
        <taxon>Strongyloides</taxon>
    </lineage>
</organism>
<keyword evidence="2" id="KW-1185">Reference proteome</keyword>
<dbReference type="AlphaFoldDB" id="A0A0K0G425"/>
<evidence type="ECO:0000313" key="3">
    <source>
        <dbReference type="WBParaSite" id="SVE_1948500.1"/>
    </source>
</evidence>
<reference evidence="3" key="2">
    <citation type="submission" date="2015-08" db="UniProtKB">
        <authorList>
            <consortium name="WormBaseParasite"/>
        </authorList>
    </citation>
    <scope>IDENTIFICATION</scope>
</reference>
<dbReference type="Proteomes" id="UP000035680">
    <property type="component" value="Unassembled WGS sequence"/>
</dbReference>
<feature type="region of interest" description="Disordered" evidence="1">
    <location>
        <begin position="443"/>
        <end position="462"/>
    </location>
</feature>
<feature type="compositionally biased region" description="Basic and acidic residues" evidence="1">
    <location>
        <begin position="443"/>
        <end position="453"/>
    </location>
</feature>
<accession>A0A0K0G425</accession>
<name>A0A0K0G425_STRVS</name>
<sequence>MNTQNWTTIKGYNPAEDNIKSYLQRLNLFFDMDNITEERRKCIATLTKMPASLLNELEQLPQTENQELKNNFINLRDYLHKVYGADKAQKNAQLRLRTFRIREQPKYIAEDLRQYEQLLRATHTGSVDELLNRFKSHLLDKLRNDNLFNKLLNTTYETITEMILDIESTMLLYQNRNQSPRKSSKTFQYQNNFKTTRNQKVFCTWCQKPNHKEDVCRYKASGKQKVESRCTSNLTQSTKTDKVDTFMTDSKSPNRKLIGKAYKIQITLNDQPILARIDSGARTTIISQDTEDKYHIQYDSNKDNVFPNMTTKMSPYELLFGRKPHLACSPPTPPVAQIDINPNIATSYYLLQEGWKLASDISMKIREQANQKLQNAEKSITIYEPGDKVIIYRPNAASKISTNFTGPYTVKYQEGKIVYLTKSTRGTPKMVHVHDVKPFIDRERSSKTSEKVSSDVPITKQY</sequence>
<evidence type="ECO:0000256" key="1">
    <source>
        <dbReference type="SAM" id="MobiDB-lite"/>
    </source>
</evidence>
<protein>
    <submittedName>
        <fullName evidence="3">Integrase catalytic domain-containing protein</fullName>
    </submittedName>
</protein>
<dbReference type="WBParaSite" id="SVE_1948500.1">
    <property type="protein sequence ID" value="SVE_1948500.1"/>
    <property type="gene ID" value="SVE_1948500"/>
</dbReference>
<reference evidence="2" key="1">
    <citation type="submission" date="2014-07" db="EMBL/GenBank/DDBJ databases">
        <authorList>
            <person name="Martin A.A"/>
            <person name="De Silva N."/>
        </authorList>
    </citation>
    <scope>NUCLEOTIDE SEQUENCE</scope>
</reference>
<proteinExistence type="predicted"/>
<evidence type="ECO:0000313" key="2">
    <source>
        <dbReference type="Proteomes" id="UP000035680"/>
    </source>
</evidence>